<dbReference type="GO" id="GO:0000028">
    <property type="term" value="P:ribosomal small subunit assembly"/>
    <property type="evidence" value="ECO:0007669"/>
    <property type="project" value="TreeGrafter"/>
</dbReference>
<dbReference type="InterPro" id="IPR035956">
    <property type="entry name" value="RimP_N_sf"/>
</dbReference>
<evidence type="ECO:0000259" key="4">
    <source>
        <dbReference type="Pfam" id="PF02576"/>
    </source>
</evidence>
<dbReference type="AlphaFoldDB" id="A0A7C8FXF5"/>
<keyword evidence="7" id="KW-1185">Reference proteome</keyword>
<dbReference type="Gene3D" id="3.30.300.70">
    <property type="entry name" value="RimP-like superfamily, N-terminal"/>
    <property type="match status" value="1"/>
</dbReference>
<protein>
    <recommendedName>
        <fullName evidence="3">Ribosome maturation factor RimP</fullName>
    </recommendedName>
</protein>
<comment type="function">
    <text evidence="3">Required for maturation of 30S ribosomal subunits.</text>
</comment>
<dbReference type="GO" id="GO:0005829">
    <property type="term" value="C:cytosol"/>
    <property type="evidence" value="ECO:0007669"/>
    <property type="project" value="TreeGrafter"/>
</dbReference>
<evidence type="ECO:0000256" key="3">
    <source>
        <dbReference type="HAMAP-Rule" id="MF_01077"/>
    </source>
</evidence>
<accession>A0A7C8FXF5</accession>
<proteinExistence type="inferred from homology"/>
<feature type="domain" description="Ribosome maturation factor RimP C-terminal" evidence="5">
    <location>
        <begin position="87"/>
        <end position="149"/>
    </location>
</feature>
<sequence length="156" mass="16883">MLTGKEQMLLDAMEPRAASEGVEIVTVEIVGSKKAPTIRVYIDAEGGVSFDELARTQSWIGDLMDELDPFPGAYMLEVSSPGIDRPLRTAEHFNRFAGQTANVKTRGPIEGRSSFTGELAGFSDGAVRLIVEGETVAIPHDQIKRARLKGSVDFSS</sequence>
<dbReference type="InterPro" id="IPR028989">
    <property type="entry name" value="RimP_N"/>
</dbReference>
<comment type="subcellular location">
    <subcellularLocation>
        <location evidence="3">Cytoplasm</location>
    </subcellularLocation>
</comment>
<name>A0A7C8FXF5_9ACTN</name>
<comment type="caution">
    <text evidence="6">The sequence shown here is derived from an EMBL/GenBank/DDBJ whole genome shotgun (WGS) entry which is preliminary data.</text>
</comment>
<reference evidence="6 7" key="1">
    <citation type="submission" date="2019-09" db="EMBL/GenBank/DDBJ databases">
        <title>Whole genome shotgun sequencing (WGS) of Ellagibacter isourolithinifaciens DSM 104140(T) and Adlercreutzia muris DSM 29508(T).</title>
        <authorList>
            <person name="Stoll D.A."/>
            <person name="Danylec N."/>
            <person name="Huch M."/>
        </authorList>
    </citation>
    <scope>NUCLEOTIDE SEQUENCE [LARGE SCALE GENOMIC DNA]</scope>
    <source>
        <strain evidence="6 7">DSM 29508</strain>
    </source>
</reference>
<dbReference type="SUPFAM" id="SSF74942">
    <property type="entry name" value="YhbC-like, C-terminal domain"/>
    <property type="match status" value="1"/>
</dbReference>
<dbReference type="PANTHER" id="PTHR33867">
    <property type="entry name" value="RIBOSOME MATURATION FACTOR RIMP"/>
    <property type="match status" value="1"/>
</dbReference>
<dbReference type="RefSeq" id="WP_135971719.1">
    <property type="nucleotide sequence ID" value="NZ_CAKODJ010000011.1"/>
</dbReference>
<feature type="domain" description="Ribosome maturation factor RimP N-terminal" evidence="4">
    <location>
        <begin position="14"/>
        <end position="84"/>
    </location>
</feature>
<gene>
    <name evidence="3" type="primary">rimP</name>
    <name evidence="6" type="ORF">F8D48_03285</name>
</gene>
<dbReference type="InterPro" id="IPR028998">
    <property type="entry name" value="RimP_C"/>
</dbReference>
<comment type="similarity">
    <text evidence="3">Belongs to the RimP family.</text>
</comment>
<dbReference type="Pfam" id="PF02576">
    <property type="entry name" value="RimP_N"/>
    <property type="match status" value="1"/>
</dbReference>
<dbReference type="InterPro" id="IPR003728">
    <property type="entry name" value="Ribosome_maturation_RimP"/>
</dbReference>
<dbReference type="Pfam" id="PF17384">
    <property type="entry name" value="DUF150_C"/>
    <property type="match status" value="1"/>
</dbReference>
<keyword evidence="2 3" id="KW-0690">Ribosome biogenesis</keyword>
<keyword evidence="1 3" id="KW-0963">Cytoplasm</keyword>
<evidence type="ECO:0000259" key="5">
    <source>
        <dbReference type="Pfam" id="PF17384"/>
    </source>
</evidence>
<evidence type="ECO:0000313" key="7">
    <source>
        <dbReference type="Proteomes" id="UP000479639"/>
    </source>
</evidence>
<dbReference type="HAMAP" id="MF_01077">
    <property type="entry name" value="RimP"/>
    <property type="match status" value="1"/>
</dbReference>
<dbReference type="CDD" id="cd01734">
    <property type="entry name" value="YlxS_C"/>
    <property type="match status" value="1"/>
</dbReference>
<dbReference type="EMBL" id="WAJS01000007">
    <property type="protein sequence ID" value="KAB1650940.1"/>
    <property type="molecule type" value="Genomic_DNA"/>
</dbReference>
<dbReference type="PANTHER" id="PTHR33867:SF1">
    <property type="entry name" value="RIBOSOME MATURATION FACTOR RIMP"/>
    <property type="match status" value="1"/>
</dbReference>
<dbReference type="SUPFAM" id="SSF75420">
    <property type="entry name" value="YhbC-like, N-terminal domain"/>
    <property type="match status" value="1"/>
</dbReference>
<organism evidence="6 7">
    <name type="scientific">Adlercreutzia muris</name>
    <dbReference type="NCBI Taxonomy" id="1796610"/>
    <lineage>
        <taxon>Bacteria</taxon>
        <taxon>Bacillati</taxon>
        <taxon>Actinomycetota</taxon>
        <taxon>Coriobacteriia</taxon>
        <taxon>Eggerthellales</taxon>
        <taxon>Eggerthellaceae</taxon>
        <taxon>Adlercreutzia</taxon>
    </lineage>
</organism>
<evidence type="ECO:0000256" key="2">
    <source>
        <dbReference type="ARBA" id="ARBA00022517"/>
    </source>
</evidence>
<evidence type="ECO:0000313" key="6">
    <source>
        <dbReference type="EMBL" id="KAB1650940.1"/>
    </source>
</evidence>
<dbReference type="GO" id="GO:0006412">
    <property type="term" value="P:translation"/>
    <property type="evidence" value="ECO:0007669"/>
    <property type="project" value="TreeGrafter"/>
</dbReference>
<evidence type="ECO:0000256" key="1">
    <source>
        <dbReference type="ARBA" id="ARBA00022490"/>
    </source>
</evidence>
<dbReference type="InterPro" id="IPR036847">
    <property type="entry name" value="RimP_C_sf"/>
</dbReference>
<dbReference type="Gene3D" id="2.30.30.180">
    <property type="entry name" value="Ribosome maturation factor RimP, C-terminal domain"/>
    <property type="match status" value="1"/>
</dbReference>
<dbReference type="Proteomes" id="UP000479639">
    <property type="component" value="Unassembled WGS sequence"/>
</dbReference>